<keyword evidence="3" id="KW-0109">Calcium transport</keyword>
<dbReference type="InterPro" id="IPR005446">
    <property type="entry name" value="VDCC_L_a1su"/>
</dbReference>
<dbReference type="SUPFAM" id="SSF81324">
    <property type="entry name" value="Voltage-gated potassium channels"/>
    <property type="match status" value="1"/>
</dbReference>
<evidence type="ECO:0000256" key="1">
    <source>
        <dbReference type="ARBA" id="ARBA00004141"/>
    </source>
</evidence>
<comment type="caution">
    <text evidence="15">The sequence shown here is derived from an EMBL/GenBank/DDBJ whole genome shotgun (WGS) entry which is preliminary data.</text>
</comment>
<keyword evidence="16" id="KW-1185">Reference proteome</keyword>
<keyword evidence="8 13" id="KW-1133">Transmembrane helix</keyword>
<evidence type="ECO:0000256" key="8">
    <source>
        <dbReference type="ARBA" id="ARBA00022989"/>
    </source>
</evidence>
<evidence type="ECO:0000256" key="13">
    <source>
        <dbReference type="SAM" id="Phobius"/>
    </source>
</evidence>
<feature type="transmembrane region" description="Helical" evidence="13">
    <location>
        <begin position="202"/>
        <end position="219"/>
    </location>
</feature>
<gene>
    <name evidence="15" type="primary">CACNA1D_8</name>
    <name evidence="15" type="ORF">CHARACLAT_020184</name>
</gene>
<dbReference type="Proteomes" id="UP001352852">
    <property type="component" value="Unassembled WGS sequence"/>
</dbReference>
<dbReference type="Gene3D" id="1.20.120.350">
    <property type="entry name" value="Voltage-gated potassium channels. Chain C"/>
    <property type="match status" value="1"/>
</dbReference>
<evidence type="ECO:0000256" key="2">
    <source>
        <dbReference type="ARBA" id="ARBA00022448"/>
    </source>
</evidence>
<protein>
    <submittedName>
        <fullName evidence="15">Voltage-dependent L-type calcium channel subunit alpha-1D</fullName>
    </submittedName>
</protein>
<feature type="transmembrane region" description="Helical" evidence="13">
    <location>
        <begin position="132"/>
        <end position="151"/>
    </location>
</feature>
<keyword evidence="2" id="KW-0813">Transport</keyword>
<evidence type="ECO:0000313" key="15">
    <source>
        <dbReference type="EMBL" id="MED6278093.1"/>
    </source>
</evidence>
<evidence type="ECO:0000313" key="16">
    <source>
        <dbReference type="Proteomes" id="UP001352852"/>
    </source>
</evidence>
<comment type="subcellular location">
    <subcellularLocation>
        <location evidence="1">Membrane</location>
        <topology evidence="1">Multi-pass membrane protein</topology>
    </subcellularLocation>
</comment>
<keyword evidence="6" id="KW-0106">Calcium</keyword>
<keyword evidence="11" id="KW-0407">Ion channel</keyword>
<dbReference type="PANTHER" id="PTHR45628:SF2">
    <property type="entry name" value="VOLTAGE-DEPENDENT L-TYPE CALCIUM CHANNEL SUBUNIT ALPHA-1F"/>
    <property type="match status" value="1"/>
</dbReference>
<keyword evidence="9" id="KW-0406">Ion transport</keyword>
<dbReference type="EMBL" id="JAHUTJ010034673">
    <property type="protein sequence ID" value="MED6278093.1"/>
    <property type="molecule type" value="Genomic_DNA"/>
</dbReference>
<keyword evidence="10 13" id="KW-0472">Membrane</keyword>
<feature type="compositionally biased region" description="Acidic residues" evidence="12">
    <location>
        <begin position="19"/>
        <end position="42"/>
    </location>
</feature>
<feature type="transmembrane region" description="Helical" evidence="13">
    <location>
        <begin position="171"/>
        <end position="190"/>
    </location>
</feature>
<evidence type="ECO:0000256" key="4">
    <source>
        <dbReference type="ARBA" id="ARBA00022673"/>
    </source>
</evidence>
<evidence type="ECO:0000256" key="12">
    <source>
        <dbReference type="SAM" id="MobiDB-lite"/>
    </source>
</evidence>
<keyword evidence="5 13" id="KW-0812">Transmembrane</keyword>
<proteinExistence type="predicted"/>
<name>A0ABU7DSM5_9TELE</name>
<evidence type="ECO:0000256" key="10">
    <source>
        <dbReference type="ARBA" id="ARBA00023136"/>
    </source>
</evidence>
<dbReference type="PANTHER" id="PTHR45628">
    <property type="entry name" value="VOLTAGE-DEPENDENT CALCIUM CHANNEL TYPE A SUBUNIT ALPHA-1"/>
    <property type="match status" value="1"/>
</dbReference>
<accession>A0ABU7DSM5</accession>
<dbReference type="Gene3D" id="1.10.287.70">
    <property type="match status" value="1"/>
</dbReference>
<keyword evidence="7" id="KW-0851">Voltage-gated channel</keyword>
<evidence type="ECO:0000256" key="6">
    <source>
        <dbReference type="ARBA" id="ARBA00022837"/>
    </source>
</evidence>
<dbReference type="InterPro" id="IPR027359">
    <property type="entry name" value="Volt_channel_dom_sf"/>
</dbReference>
<dbReference type="InterPro" id="IPR050599">
    <property type="entry name" value="VDCC_alpha-1_subunit"/>
</dbReference>
<evidence type="ECO:0000259" key="14">
    <source>
        <dbReference type="Pfam" id="PF00520"/>
    </source>
</evidence>
<dbReference type="PRINTS" id="PR01630">
    <property type="entry name" value="LVDCCALPHA1"/>
</dbReference>
<evidence type="ECO:0000256" key="7">
    <source>
        <dbReference type="ARBA" id="ARBA00022882"/>
    </source>
</evidence>
<evidence type="ECO:0000256" key="3">
    <source>
        <dbReference type="ARBA" id="ARBA00022568"/>
    </source>
</evidence>
<feature type="domain" description="Ion transport" evidence="14">
    <location>
        <begin position="131"/>
        <end position="308"/>
    </location>
</feature>
<feature type="compositionally biased region" description="Basic residues" evidence="12">
    <location>
        <begin position="87"/>
        <end position="96"/>
    </location>
</feature>
<evidence type="ECO:0000256" key="11">
    <source>
        <dbReference type="ARBA" id="ARBA00023303"/>
    </source>
</evidence>
<keyword evidence="4" id="KW-0107">Calcium channel</keyword>
<feature type="compositionally biased region" description="Polar residues" evidence="12">
    <location>
        <begin position="7"/>
        <end position="18"/>
    </location>
</feature>
<evidence type="ECO:0000256" key="9">
    <source>
        <dbReference type="ARBA" id="ARBA00023065"/>
    </source>
</evidence>
<feature type="transmembrane region" description="Helical" evidence="13">
    <location>
        <begin position="280"/>
        <end position="303"/>
    </location>
</feature>
<organism evidence="15 16">
    <name type="scientific">Characodon lateralis</name>
    <dbReference type="NCBI Taxonomy" id="208331"/>
    <lineage>
        <taxon>Eukaryota</taxon>
        <taxon>Metazoa</taxon>
        <taxon>Chordata</taxon>
        <taxon>Craniata</taxon>
        <taxon>Vertebrata</taxon>
        <taxon>Euteleostomi</taxon>
        <taxon>Actinopterygii</taxon>
        <taxon>Neopterygii</taxon>
        <taxon>Teleostei</taxon>
        <taxon>Neoteleostei</taxon>
        <taxon>Acanthomorphata</taxon>
        <taxon>Ovalentaria</taxon>
        <taxon>Atherinomorphae</taxon>
        <taxon>Cyprinodontiformes</taxon>
        <taxon>Goodeidae</taxon>
        <taxon>Characodon</taxon>
    </lineage>
</organism>
<evidence type="ECO:0000256" key="5">
    <source>
        <dbReference type="ARBA" id="ARBA00022692"/>
    </source>
</evidence>
<feature type="compositionally biased region" description="Acidic residues" evidence="12">
    <location>
        <begin position="51"/>
        <end position="63"/>
    </location>
</feature>
<dbReference type="Pfam" id="PF00520">
    <property type="entry name" value="Ion_trans"/>
    <property type="match status" value="1"/>
</dbReference>
<feature type="region of interest" description="Disordered" evidence="12">
    <location>
        <begin position="1"/>
        <end position="103"/>
    </location>
</feature>
<sequence>MYEENSRSVTRNGYTTSVDGEEGGGQGEEEEEEEEGGGEADGGEGGRDEVEEKDAEWDEELDGQNEGGVRMTRTDTLHSTTSSTGTQRRRGQHAKKQVQGSNQVQRAPRALFCLKLNNPIRRAALHIVEWKPFDIFILLAIFANCVALGVSKPFPEDDSNSTNHDLEQVEYVFLIIFTIETFLKILAYGLVMHPSSYIRNGWNLLDFVIVIVGLFSVVLETMTHKSSGEQATTHHMPGKPGGLDVKALRAFRVLRPLRLVSGVPSLQIVLNSIMKAMVPLLHIALLVLFVIIIYAIIGLELFIGRMHRTCYYIGTGTTHAGSTPVTSVIILIPGAPQ</sequence>
<dbReference type="InterPro" id="IPR005821">
    <property type="entry name" value="Ion_trans_dom"/>
</dbReference>
<reference evidence="15 16" key="1">
    <citation type="submission" date="2021-06" db="EMBL/GenBank/DDBJ databases">
        <authorList>
            <person name="Palmer J.M."/>
        </authorList>
    </citation>
    <scope>NUCLEOTIDE SEQUENCE [LARGE SCALE GENOMIC DNA]</scope>
    <source>
        <strain evidence="15 16">CL_MEX2019</strain>
        <tissue evidence="15">Muscle</tissue>
    </source>
</reference>